<feature type="domain" description="PAC" evidence="15">
    <location>
        <begin position="520"/>
        <end position="570"/>
    </location>
</feature>
<dbReference type="InterPro" id="IPR004358">
    <property type="entry name" value="Sig_transdc_His_kin-like_C"/>
</dbReference>
<dbReference type="InterPro" id="IPR029016">
    <property type="entry name" value="GAF-like_dom_sf"/>
</dbReference>
<reference evidence="17" key="1">
    <citation type="submission" date="2024-01" db="EMBL/GenBank/DDBJ databases">
        <title>Bank of Algae and Cyanobacteria of the Azores (BACA) strain genomes.</title>
        <authorList>
            <person name="Luz R."/>
            <person name="Cordeiro R."/>
            <person name="Fonseca A."/>
            <person name="Goncalves V."/>
        </authorList>
    </citation>
    <scope>NUCLEOTIDE SEQUENCE</scope>
    <source>
        <strain evidence="17">BACA0141</strain>
    </source>
</reference>
<evidence type="ECO:0000259" key="13">
    <source>
        <dbReference type="PROSITE" id="PS50110"/>
    </source>
</evidence>
<evidence type="ECO:0000313" key="17">
    <source>
        <dbReference type="EMBL" id="MEE3716925.1"/>
    </source>
</evidence>
<evidence type="ECO:0000256" key="10">
    <source>
        <dbReference type="PROSITE-ProRule" id="PRU00703"/>
    </source>
</evidence>
<evidence type="ECO:0000256" key="4">
    <source>
        <dbReference type="ARBA" id="ARBA00022553"/>
    </source>
</evidence>
<feature type="domain" description="Response regulatory" evidence="13">
    <location>
        <begin position="973"/>
        <end position="1089"/>
    </location>
</feature>
<dbReference type="InterPro" id="IPR005467">
    <property type="entry name" value="His_kinase_dom"/>
</dbReference>
<dbReference type="InterPro" id="IPR036890">
    <property type="entry name" value="HATPase_C_sf"/>
</dbReference>
<evidence type="ECO:0000259" key="14">
    <source>
        <dbReference type="PROSITE" id="PS50112"/>
    </source>
</evidence>
<comment type="caution">
    <text evidence="17">The sequence shown here is derived from an EMBL/GenBank/DDBJ whole genome shotgun (WGS) entry which is preliminary data.</text>
</comment>
<accession>A0AAW9Q121</accession>
<feature type="domain" description="Phytochrome chromophore attachment site" evidence="11">
    <location>
        <begin position="158"/>
        <end position="293"/>
    </location>
</feature>
<dbReference type="EC" id="2.7.13.3" evidence="3"/>
<dbReference type="InterPro" id="IPR000644">
    <property type="entry name" value="CBS_dom"/>
</dbReference>
<dbReference type="FunFam" id="1.10.287.130:FF:000145">
    <property type="entry name" value="Sensory transduction histidine kinase"/>
    <property type="match status" value="1"/>
</dbReference>
<dbReference type="Pfam" id="PF01590">
    <property type="entry name" value="GAF"/>
    <property type="match status" value="1"/>
</dbReference>
<evidence type="ECO:0000256" key="5">
    <source>
        <dbReference type="ARBA" id="ARBA00022679"/>
    </source>
</evidence>
<dbReference type="SMART" id="SM00388">
    <property type="entry name" value="HisKA"/>
    <property type="match status" value="1"/>
</dbReference>
<dbReference type="Pfam" id="PF00571">
    <property type="entry name" value="CBS"/>
    <property type="match status" value="2"/>
</dbReference>
<evidence type="ECO:0000256" key="8">
    <source>
        <dbReference type="ARBA" id="ARBA00074306"/>
    </source>
</evidence>
<dbReference type="Proteomes" id="UP001333818">
    <property type="component" value="Unassembled WGS sequence"/>
</dbReference>
<dbReference type="CDD" id="cd00130">
    <property type="entry name" value="PAS"/>
    <property type="match status" value="2"/>
</dbReference>
<dbReference type="SUPFAM" id="SSF47384">
    <property type="entry name" value="Homodimeric domain of signal transducing histidine kinase"/>
    <property type="match status" value="1"/>
</dbReference>
<dbReference type="SUPFAM" id="SSF55874">
    <property type="entry name" value="ATPase domain of HSP90 chaperone/DNA topoisomerase II/histidine kinase"/>
    <property type="match status" value="1"/>
</dbReference>
<evidence type="ECO:0000259" key="11">
    <source>
        <dbReference type="PROSITE" id="PS50046"/>
    </source>
</evidence>
<dbReference type="Pfam" id="PF02518">
    <property type="entry name" value="HATPase_c"/>
    <property type="match status" value="1"/>
</dbReference>
<dbReference type="PROSITE" id="PS50112">
    <property type="entry name" value="PAS"/>
    <property type="match status" value="1"/>
</dbReference>
<evidence type="ECO:0000256" key="3">
    <source>
        <dbReference type="ARBA" id="ARBA00012438"/>
    </source>
</evidence>
<dbReference type="PANTHER" id="PTHR45339:SF1">
    <property type="entry name" value="HYBRID SIGNAL TRANSDUCTION HISTIDINE KINASE J"/>
    <property type="match status" value="1"/>
</dbReference>
<dbReference type="GO" id="GO:0006355">
    <property type="term" value="P:regulation of DNA-templated transcription"/>
    <property type="evidence" value="ECO:0007669"/>
    <property type="project" value="InterPro"/>
</dbReference>
<keyword evidence="7" id="KW-0902">Two-component regulatory system</keyword>
<dbReference type="FunFam" id="3.30.565.10:FF:000010">
    <property type="entry name" value="Sensor histidine kinase RcsC"/>
    <property type="match status" value="1"/>
</dbReference>
<dbReference type="SUPFAM" id="SSF55781">
    <property type="entry name" value="GAF domain-like"/>
    <property type="match status" value="1"/>
</dbReference>
<dbReference type="SMART" id="SM00065">
    <property type="entry name" value="GAF"/>
    <property type="match status" value="1"/>
</dbReference>
<dbReference type="SMART" id="SM00091">
    <property type="entry name" value="PAS"/>
    <property type="match status" value="2"/>
</dbReference>
<keyword evidence="6" id="KW-0418">Kinase</keyword>
<dbReference type="InterPro" id="IPR001610">
    <property type="entry name" value="PAC"/>
</dbReference>
<keyword evidence="18" id="KW-1185">Reference proteome</keyword>
<dbReference type="Pfam" id="PF13426">
    <property type="entry name" value="PAS_9"/>
    <property type="match status" value="1"/>
</dbReference>
<dbReference type="SMART" id="SM00086">
    <property type="entry name" value="PAC"/>
    <property type="match status" value="2"/>
</dbReference>
<dbReference type="InterPro" id="IPR036097">
    <property type="entry name" value="HisK_dim/P_sf"/>
</dbReference>
<dbReference type="AlphaFoldDB" id="A0AAW9Q121"/>
<dbReference type="Gene3D" id="3.30.565.10">
    <property type="entry name" value="Histidine kinase-like ATPase, C-terminal domain"/>
    <property type="match status" value="1"/>
</dbReference>
<dbReference type="SMART" id="SM00387">
    <property type="entry name" value="HATPase_c"/>
    <property type="match status" value="1"/>
</dbReference>
<dbReference type="Pfam" id="PF00989">
    <property type="entry name" value="PAS"/>
    <property type="match status" value="1"/>
</dbReference>
<dbReference type="InterPro" id="IPR000014">
    <property type="entry name" value="PAS"/>
</dbReference>
<dbReference type="PROSITE" id="PS50110">
    <property type="entry name" value="RESPONSE_REGULATORY"/>
    <property type="match status" value="2"/>
</dbReference>
<dbReference type="SMART" id="SM00448">
    <property type="entry name" value="REC"/>
    <property type="match status" value="2"/>
</dbReference>
<dbReference type="InterPro" id="IPR046342">
    <property type="entry name" value="CBS_dom_sf"/>
</dbReference>
<feature type="modified residue" description="4-aspartylphosphate" evidence="9">
    <location>
        <position position="1022"/>
    </location>
</feature>
<dbReference type="Pfam" id="PF00072">
    <property type="entry name" value="Response_reg"/>
    <property type="match status" value="2"/>
</dbReference>
<dbReference type="NCBIfam" id="TIGR00229">
    <property type="entry name" value="sensory_box"/>
    <property type="match status" value="3"/>
</dbReference>
<organism evidence="17 18">
    <name type="scientific">Tumidithrix elongata BACA0141</name>
    <dbReference type="NCBI Taxonomy" id="2716417"/>
    <lineage>
        <taxon>Bacteria</taxon>
        <taxon>Bacillati</taxon>
        <taxon>Cyanobacteriota</taxon>
        <taxon>Cyanophyceae</taxon>
        <taxon>Pseudanabaenales</taxon>
        <taxon>Pseudanabaenaceae</taxon>
        <taxon>Tumidithrix</taxon>
        <taxon>Tumidithrix elongata</taxon>
    </lineage>
</organism>
<dbReference type="EMBL" id="JAZBJZ010000029">
    <property type="protein sequence ID" value="MEE3716925.1"/>
    <property type="molecule type" value="Genomic_DNA"/>
</dbReference>
<dbReference type="CDD" id="cd00082">
    <property type="entry name" value="HisKA"/>
    <property type="match status" value="1"/>
</dbReference>
<dbReference type="RefSeq" id="WP_330483354.1">
    <property type="nucleotide sequence ID" value="NZ_JAZBJZ010000029.1"/>
</dbReference>
<comment type="catalytic activity">
    <reaction evidence="1">
        <text>ATP + protein L-histidine = ADP + protein N-phospho-L-histidine.</text>
        <dbReference type="EC" id="2.7.13.3"/>
    </reaction>
</comment>
<evidence type="ECO:0000259" key="12">
    <source>
        <dbReference type="PROSITE" id="PS50109"/>
    </source>
</evidence>
<dbReference type="InterPro" id="IPR001789">
    <property type="entry name" value="Sig_transdc_resp-reg_receiver"/>
</dbReference>
<sequence>MAIPDELEQAIAQNLLIVYAESSLKDSSSLMHQGDYSCVLVVEASELVGILTRTDLVRLMATGQDYTKISVAEVMTQPVITLDLDRFQDLAAPLNLLHQHHIHHLPLLNDRQYPIGLLTLESLLRADALRSQQQTQVAQIAREWLLTSIANRIQASLDLQTILDTTVTEIRQFLHTDRVIAYRFEPDWSGIVVAESVARGCDSLLGRILTDTHFGEAMVEPYKNGRIQVTDNINFVLTECHRDFLVQIQVKAIIVVPILQGDRLWGLLAAQECAQPRHWEASAVDLLQQLAAHIGIALQQATVLTQMQTELAQRQKVEAALSRSEVQYRFMFENNPNPMWIYETDTLAFLAVNRAAIAHYGYSEADFLAMTIRDIRPVEDVPKLEGILSNLQSPSYSGEWQHRKQDGTIVDVEITSHLINWEGKPARFSLVKDVSDRKRAEAALLQLNRELETRVERRTEALAASETHLNLIVDLVSDGILILNRYGQVVFANPSAGRMFGMQPEQLNGFDLGVPITLNKPFEIFILGKNGKIDVGEVVVSEMDWDNQFSYLTSIRDITERKQAEEQLVLANAELARATRLKDEFLANMSHELRTPLNAILGMSEGLQDEVFGALNEKQKKSIATIERSGQHLLELINDILDLAKIEAGKLELEIANTFVKTLCDTSLTFVRQMALKKGIQLITQIPDNLNAIEVDELRMRQVLINLLTNAVKFTPEGGRVTLEVKVESFESNAISTSLSQIAFSIADSGIGIAPEDIQKLFQSFVQIDSKLSRKYNGTGLGLSLVKRIAEMHGGSVTVESEINQGSCFTVRIPYHNSEPIPVDYSSGIDNLLPIHSNPVLIIEGSPMDTPQITHYLHELGLQGTVYPWSEGVVQEVIRVNPPLIVFDSCLPNLLGWEVLTQLKSHPLTQHIPILIISLVDERSQGLSLGAAEYIVKPIAKEQFRRAIHKTWNSKPDITTPNVEASPEMLQPLILIAEDDEANVDTIWDYLSNCGYRLIIAKNGQEAVYLAEIEKPDIVLMDIQMPIMDGLEATRQIRANPAMEHIPIVALTALAMAGDRERCLEVGVNDYLTKPVRLKQLNQTIQQQLQLAKARLV</sequence>
<dbReference type="CDD" id="cd16922">
    <property type="entry name" value="HATPase_EvgS-ArcB-TorS-like"/>
    <property type="match status" value="1"/>
</dbReference>
<gene>
    <name evidence="17" type="ORF">V2H45_09230</name>
</gene>
<dbReference type="Gene3D" id="3.10.580.10">
    <property type="entry name" value="CBS-domain"/>
    <property type="match status" value="1"/>
</dbReference>
<evidence type="ECO:0000256" key="9">
    <source>
        <dbReference type="PROSITE-ProRule" id="PRU00169"/>
    </source>
</evidence>
<feature type="modified residue" description="4-aspartylphosphate" evidence="9">
    <location>
        <position position="888"/>
    </location>
</feature>
<dbReference type="InterPro" id="IPR035965">
    <property type="entry name" value="PAS-like_dom_sf"/>
</dbReference>
<dbReference type="PANTHER" id="PTHR45339">
    <property type="entry name" value="HYBRID SIGNAL TRANSDUCTION HISTIDINE KINASE J"/>
    <property type="match status" value="1"/>
</dbReference>
<keyword evidence="5" id="KW-0808">Transferase</keyword>
<evidence type="ECO:0000256" key="7">
    <source>
        <dbReference type="ARBA" id="ARBA00023012"/>
    </source>
</evidence>
<dbReference type="PROSITE" id="PS51371">
    <property type="entry name" value="CBS"/>
    <property type="match status" value="2"/>
</dbReference>
<dbReference type="InterPro" id="IPR003594">
    <property type="entry name" value="HATPase_dom"/>
</dbReference>
<evidence type="ECO:0000259" key="15">
    <source>
        <dbReference type="PROSITE" id="PS50113"/>
    </source>
</evidence>
<dbReference type="Gene3D" id="3.40.50.2300">
    <property type="match status" value="2"/>
</dbReference>
<evidence type="ECO:0000256" key="2">
    <source>
        <dbReference type="ARBA" id="ARBA00006402"/>
    </source>
</evidence>
<dbReference type="PROSITE" id="PS50046">
    <property type="entry name" value="PHYTOCHROME_2"/>
    <property type="match status" value="1"/>
</dbReference>
<dbReference type="Pfam" id="PF00512">
    <property type="entry name" value="HisKA"/>
    <property type="match status" value="1"/>
</dbReference>
<evidence type="ECO:0000256" key="6">
    <source>
        <dbReference type="ARBA" id="ARBA00022777"/>
    </source>
</evidence>
<dbReference type="SUPFAM" id="SSF54631">
    <property type="entry name" value="CBS-domain pair"/>
    <property type="match status" value="1"/>
</dbReference>
<dbReference type="Gene3D" id="3.30.450.20">
    <property type="entry name" value="PAS domain"/>
    <property type="match status" value="3"/>
</dbReference>
<dbReference type="Gene3D" id="3.30.450.40">
    <property type="match status" value="1"/>
</dbReference>
<dbReference type="InterPro" id="IPR011006">
    <property type="entry name" value="CheY-like_superfamily"/>
</dbReference>
<feature type="domain" description="CBS" evidence="16">
    <location>
        <begin position="11"/>
        <end position="66"/>
    </location>
</feature>
<dbReference type="GO" id="GO:0000155">
    <property type="term" value="F:phosphorelay sensor kinase activity"/>
    <property type="evidence" value="ECO:0007669"/>
    <property type="project" value="InterPro"/>
</dbReference>
<keyword evidence="4 9" id="KW-0597">Phosphoprotein</keyword>
<dbReference type="InterPro" id="IPR003018">
    <property type="entry name" value="GAF"/>
</dbReference>
<comment type="similarity">
    <text evidence="2">In the N-terminal section; belongs to the phytochrome family.</text>
</comment>
<feature type="domain" description="PAS" evidence="14">
    <location>
        <begin position="465"/>
        <end position="509"/>
    </location>
</feature>
<dbReference type="SMART" id="SM00116">
    <property type="entry name" value="CBS"/>
    <property type="match status" value="2"/>
</dbReference>
<feature type="domain" description="CBS" evidence="16">
    <location>
        <begin position="75"/>
        <end position="135"/>
    </location>
</feature>
<evidence type="ECO:0000313" key="18">
    <source>
        <dbReference type="Proteomes" id="UP001333818"/>
    </source>
</evidence>
<dbReference type="Gene3D" id="1.10.287.130">
    <property type="match status" value="1"/>
</dbReference>
<dbReference type="PROSITE" id="PS50113">
    <property type="entry name" value="PAC"/>
    <property type="match status" value="1"/>
</dbReference>
<dbReference type="InterPro" id="IPR013767">
    <property type="entry name" value="PAS_fold"/>
</dbReference>
<dbReference type="SUPFAM" id="SSF55785">
    <property type="entry name" value="PYP-like sensor domain (PAS domain)"/>
    <property type="match status" value="2"/>
</dbReference>
<dbReference type="PROSITE" id="PS50109">
    <property type="entry name" value="HIS_KIN"/>
    <property type="match status" value="1"/>
</dbReference>
<feature type="domain" description="Response regulatory" evidence="13">
    <location>
        <begin position="839"/>
        <end position="952"/>
    </location>
</feature>
<feature type="domain" description="Histidine kinase" evidence="12">
    <location>
        <begin position="588"/>
        <end position="817"/>
    </location>
</feature>
<dbReference type="SUPFAM" id="SSF52172">
    <property type="entry name" value="CheY-like"/>
    <property type="match status" value="2"/>
</dbReference>
<protein>
    <recommendedName>
        <fullName evidence="8">Circadian input-output histidine kinase CikA</fullName>
        <ecNumber evidence="3">2.7.13.3</ecNumber>
    </recommendedName>
</protein>
<dbReference type="InterPro" id="IPR003661">
    <property type="entry name" value="HisK_dim/P_dom"/>
</dbReference>
<proteinExistence type="inferred from homology"/>
<name>A0AAW9Q121_9CYAN</name>
<keyword evidence="10" id="KW-0129">CBS domain</keyword>
<dbReference type="InterPro" id="IPR000700">
    <property type="entry name" value="PAS-assoc_C"/>
</dbReference>
<dbReference type="InterPro" id="IPR016132">
    <property type="entry name" value="Phyto_chromo_attachment"/>
</dbReference>
<evidence type="ECO:0000256" key="1">
    <source>
        <dbReference type="ARBA" id="ARBA00000085"/>
    </source>
</evidence>
<evidence type="ECO:0000259" key="16">
    <source>
        <dbReference type="PROSITE" id="PS51371"/>
    </source>
</evidence>
<dbReference type="PRINTS" id="PR00344">
    <property type="entry name" value="BCTRLSENSOR"/>
</dbReference>